<sequence>MPHQKVYFVTGANRGLGLAFVTQLSADSSNIVYGTARDLASADALKKLAASHPNFTPLEADVVKPETIKSAADVVAKEHGYVDVLIANAGIAETFTPIKDISLDELSRHWEVNAKGAVITYQAIRPLVVKSQEKKIIFISSAAGSVTGFFYLPNAGYGSSKAALNYIIRSISGESKDEGVKVLALHPGLVATDMGKRGIAAVDISSMNITVFTPEESAKAMIEQIEKFDETDKFLNLDGTTALW</sequence>
<dbReference type="GeneID" id="34520965"/>
<dbReference type="PANTHER" id="PTHR45458">
    <property type="entry name" value="SHORT-CHAIN DEHYDROGENASE/REDUCTASE SDR"/>
    <property type="match status" value="1"/>
</dbReference>
<dbReference type="Proteomes" id="UP000019384">
    <property type="component" value="Unassembled WGS sequence"/>
</dbReference>
<protein>
    <recommendedName>
        <fullName evidence="3">NAD(P)-binding protein</fullName>
    </recommendedName>
</protein>
<name>W6MM23_9ASCO</name>
<evidence type="ECO:0000313" key="2">
    <source>
        <dbReference type="Proteomes" id="UP000019384"/>
    </source>
</evidence>
<dbReference type="Gene3D" id="3.40.50.720">
    <property type="entry name" value="NAD(P)-binding Rossmann-like Domain"/>
    <property type="match status" value="1"/>
</dbReference>
<dbReference type="STRING" id="1382522.W6MM23"/>
<dbReference type="SUPFAM" id="SSF51735">
    <property type="entry name" value="NAD(P)-binding Rossmann-fold domains"/>
    <property type="match status" value="1"/>
</dbReference>
<reference evidence="1" key="1">
    <citation type="submission" date="2013-12" db="EMBL/GenBank/DDBJ databases">
        <authorList>
            <person name="Genoscope - CEA"/>
        </authorList>
    </citation>
    <scope>NUCLEOTIDE SEQUENCE</scope>
    <source>
        <strain evidence="1">CBS 1993</strain>
    </source>
</reference>
<dbReference type="EMBL" id="HG793128">
    <property type="protein sequence ID" value="CDK27584.1"/>
    <property type="molecule type" value="Genomic_DNA"/>
</dbReference>
<reference evidence="1" key="2">
    <citation type="submission" date="2014-02" db="EMBL/GenBank/DDBJ databases">
        <title>Complete DNA sequence of /Kuraishia capsulata/ illustrates novel genomic features among budding yeasts (/Saccharomycotina/).</title>
        <authorList>
            <person name="Morales L."/>
            <person name="Noel B."/>
            <person name="Porcel B."/>
            <person name="Marcet-Houben M."/>
            <person name="Hullo M-F."/>
            <person name="Sacerdot C."/>
            <person name="Tekaia F."/>
            <person name="Leh-Louis V."/>
            <person name="Despons L."/>
            <person name="Khanna V."/>
            <person name="Aury J-M."/>
            <person name="Barbe V."/>
            <person name="Couloux A."/>
            <person name="Labadie K."/>
            <person name="Pelletier E."/>
            <person name="Souciet J-L."/>
            <person name="Boekhout T."/>
            <person name="Gabaldon T."/>
            <person name="Wincker P."/>
            <person name="Dujon B."/>
        </authorList>
    </citation>
    <scope>NUCLEOTIDE SEQUENCE</scope>
    <source>
        <strain evidence="1">CBS 1993</strain>
    </source>
</reference>
<organism evidence="1 2">
    <name type="scientific">Kuraishia capsulata CBS 1993</name>
    <dbReference type="NCBI Taxonomy" id="1382522"/>
    <lineage>
        <taxon>Eukaryota</taxon>
        <taxon>Fungi</taxon>
        <taxon>Dikarya</taxon>
        <taxon>Ascomycota</taxon>
        <taxon>Saccharomycotina</taxon>
        <taxon>Pichiomycetes</taxon>
        <taxon>Pichiales</taxon>
        <taxon>Pichiaceae</taxon>
        <taxon>Kuraishia</taxon>
    </lineage>
</organism>
<keyword evidence="2" id="KW-1185">Reference proteome</keyword>
<accession>W6MM23</accession>
<dbReference type="OrthoDB" id="4096546at2759"/>
<dbReference type="PRINTS" id="PR00081">
    <property type="entry name" value="GDHRDH"/>
</dbReference>
<evidence type="ECO:0000313" key="1">
    <source>
        <dbReference type="EMBL" id="CDK27584.1"/>
    </source>
</evidence>
<proteinExistence type="predicted"/>
<dbReference type="CDD" id="cd05325">
    <property type="entry name" value="carb_red_sniffer_like_SDR_c"/>
    <property type="match status" value="1"/>
</dbReference>
<gene>
    <name evidence="1" type="ORF">KUCA_T00003562001</name>
</gene>
<dbReference type="InterPro" id="IPR036291">
    <property type="entry name" value="NAD(P)-bd_dom_sf"/>
</dbReference>
<dbReference type="PANTHER" id="PTHR45458:SF1">
    <property type="entry name" value="SHORT CHAIN DEHYDROGENASE"/>
    <property type="match status" value="1"/>
</dbReference>
<dbReference type="Pfam" id="PF00106">
    <property type="entry name" value="adh_short"/>
    <property type="match status" value="1"/>
</dbReference>
<dbReference type="GO" id="GO:0016616">
    <property type="term" value="F:oxidoreductase activity, acting on the CH-OH group of donors, NAD or NADP as acceptor"/>
    <property type="evidence" value="ECO:0007669"/>
    <property type="project" value="TreeGrafter"/>
</dbReference>
<dbReference type="RefSeq" id="XP_022459577.1">
    <property type="nucleotide sequence ID" value="XM_022601989.1"/>
</dbReference>
<dbReference type="HOGENOM" id="CLU_010194_9_1_1"/>
<evidence type="ECO:0008006" key="3">
    <source>
        <dbReference type="Google" id="ProtNLM"/>
    </source>
</evidence>
<dbReference type="InterPro" id="IPR052184">
    <property type="entry name" value="SDR_enzymes"/>
</dbReference>
<dbReference type="InterPro" id="IPR002347">
    <property type="entry name" value="SDR_fam"/>
</dbReference>
<dbReference type="AlphaFoldDB" id="W6MM23"/>